<sequence>MSTTGSFPLNELPVELQREIFVVAAKVNQNSALQLARVAKRIHSWVQPLIYEMVTLGSDDTDLFLKTMNSISSEFFGIYVKKLCLSVSVSARNAARILTVCTGVIDLAFWVDYLGMFPNRSILPLISPLPLSRLSMEYNHFLSLFPEPETRHPWCDTLTHLDIIFWTHETAPAVPHLDKLSQLTHLALRLRHSQPDEESLLAIVSACRRLKVLVIFDDTETEETAWPADPRVIYMPYPQNIVGEWEAQAKWELDNIWSRAEDLVRRHIAERERLYFFRFSR</sequence>
<accession>A0A067TAW1</accession>
<organism evidence="1 2">
    <name type="scientific">Galerina marginata (strain CBS 339.88)</name>
    <dbReference type="NCBI Taxonomy" id="685588"/>
    <lineage>
        <taxon>Eukaryota</taxon>
        <taxon>Fungi</taxon>
        <taxon>Dikarya</taxon>
        <taxon>Basidiomycota</taxon>
        <taxon>Agaricomycotina</taxon>
        <taxon>Agaricomycetes</taxon>
        <taxon>Agaricomycetidae</taxon>
        <taxon>Agaricales</taxon>
        <taxon>Agaricineae</taxon>
        <taxon>Strophariaceae</taxon>
        <taxon>Galerina</taxon>
    </lineage>
</organism>
<evidence type="ECO:0008006" key="3">
    <source>
        <dbReference type="Google" id="ProtNLM"/>
    </source>
</evidence>
<name>A0A067TAW1_GALM3</name>
<reference evidence="2" key="1">
    <citation type="journal article" date="2014" name="Proc. Natl. Acad. Sci. U.S.A.">
        <title>Extensive sampling of basidiomycete genomes demonstrates inadequacy of the white-rot/brown-rot paradigm for wood decay fungi.</title>
        <authorList>
            <person name="Riley R."/>
            <person name="Salamov A.A."/>
            <person name="Brown D.W."/>
            <person name="Nagy L.G."/>
            <person name="Floudas D."/>
            <person name="Held B.W."/>
            <person name="Levasseur A."/>
            <person name="Lombard V."/>
            <person name="Morin E."/>
            <person name="Otillar R."/>
            <person name="Lindquist E.A."/>
            <person name="Sun H."/>
            <person name="LaButti K.M."/>
            <person name="Schmutz J."/>
            <person name="Jabbour D."/>
            <person name="Luo H."/>
            <person name="Baker S.E."/>
            <person name="Pisabarro A.G."/>
            <person name="Walton J.D."/>
            <person name="Blanchette R.A."/>
            <person name="Henrissat B."/>
            <person name="Martin F."/>
            <person name="Cullen D."/>
            <person name="Hibbett D.S."/>
            <person name="Grigoriev I.V."/>
        </authorList>
    </citation>
    <scope>NUCLEOTIDE SEQUENCE [LARGE SCALE GENOMIC DNA]</scope>
    <source>
        <strain evidence="2">CBS 339.88</strain>
    </source>
</reference>
<evidence type="ECO:0000313" key="1">
    <source>
        <dbReference type="EMBL" id="KDR80355.1"/>
    </source>
</evidence>
<dbReference type="EMBL" id="KL142372">
    <property type="protein sequence ID" value="KDR80355.1"/>
    <property type="molecule type" value="Genomic_DNA"/>
</dbReference>
<dbReference type="Proteomes" id="UP000027222">
    <property type="component" value="Unassembled WGS sequence"/>
</dbReference>
<dbReference type="Gene3D" id="3.80.10.10">
    <property type="entry name" value="Ribonuclease Inhibitor"/>
    <property type="match status" value="1"/>
</dbReference>
<dbReference type="InterPro" id="IPR032675">
    <property type="entry name" value="LRR_dom_sf"/>
</dbReference>
<proteinExistence type="predicted"/>
<evidence type="ECO:0000313" key="2">
    <source>
        <dbReference type="Proteomes" id="UP000027222"/>
    </source>
</evidence>
<dbReference type="SUPFAM" id="SSF52047">
    <property type="entry name" value="RNI-like"/>
    <property type="match status" value="1"/>
</dbReference>
<protein>
    <recommendedName>
        <fullName evidence="3">F-box domain-containing protein</fullName>
    </recommendedName>
</protein>
<keyword evidence="2" id="KW-1185">Reference proteome</keyword>
<dbReference type="OrthoDB" id="3145912at2759"/>
<dbReference type="HOGENOM" id="CLU_051720_0_0_1"/>
<gene>
    <name evidence="1" type="ORF">GALMADRAFT_62319</name>
</gene>
<dbReference type="AlphaFoldDB" id="A0A067TAW1"/>
<dbReference type="STRING" id="685588.A0A067TAW1"/>